<evidence type="ECO:0000256" key="7">
    <source>
        <dbReference type="SAM" id="MobiDB-lite"/>
    </source>
</evidence>
<dbReference type="GO" id="GO:0005335">
    <property type="term" value="F:serotonin:sodium:chloride symporter activity"/>
    <property type="evidence" value="ECO:0007669"/>
    <property type="project" value="TreeGrafter"/>
</dbReference>
<keyword evidence="6" id="KW-0915">Sodium</keyword>
<feature type="region of interest" description="Disordered" evidence="7">
    <location>
        <begin position="330"/>
        <end position="357"/>
    </location>
</feature>
<feature type="binding site" evidence="6">
    <location>
        <position position="426"/>
    </location>
    <ligand>
        <name>Na(+)</name>
        <dbReference type="ChEBI" id="CHEBI:29101"/>
        <label>1</label>
    </ligand>
</feature>
<feature type="transmembrane region" description="Helical" evidence="8">
    <location>
        <begin position="420"/>
        <end position="445"/>
    </location>
</feature>
<protein>
    <recommendedName>
        <fullName evidence="11">Solute carrier family 6 member 4</fullName>
    </recommendedName>
</protein>
<feature type="region of interest" description="Disordered" evidence="7">
    <location>
        <begin position="71"/>
        <end position="124"/>
    </location>
</feature>
<keyword evidence="4 8" id="KW-1133">Transmembrane helix</keyword>
<feature type="binding site" evidence="6">
    <location>
        <position position="394"/>
    </location>
    <ligand>
        <name>Na(+)</name>
        <dbReference type="ChEBI" id="CHEBI:29101"/>
        <label>1</label>
    </ligand>
</feature>
<feature type="binding site" evidence="6">
    <location>
        <position position="495"/>
    </location>
    <ligand>
        <name>Na(+)</name>
        <dbReference type="ChEBI" id="CHEBI:29101"/>
        <label>1</label>
    </ligand>
</feature>
<keyword evidence="5 8" id="KW-0472">Membrane</keyword>
<dbReference type="GO" id="GO:0005886">
    <property type="term" value="C:plasma membrane"/>
    <property type="evidence" value="ECO:0007669"/>
    <property type="project" value="TreeGrafter"/>
</dbReference>
<dbReference type="PROSITE" id="PS50267">
    <property type="entry name" value="NA_NEUROTRAN_SYMP_3"/>
    <property type="match status" value="1"/>
</dbReference>
<dbReference type="GO" id="GO:0043005">
    <property type="term" value="C:neuron projection"/>
    <property type="evidence" value="ECO:0007669"/>
    <property type="project" value="TreeGrafter"/>
</dbReference>
<dbReference type="InterPro" id="IPR000175">
    <property type="entry name" value="Na/ntran_symport"/>
</dbReference>
<evidence type="ECO:0000256" key="4">
    <source>
        <dbReference type="ARBA" id="ARBA00022989"/>
    </source>
</evidence>
<feature type="transmembrane region" description="Helical" evidence="8">
    <location>
        <begin position="636"/>
        <end position="656"/>
    </location>
</feature>
<dbReference type="Proteomes" id="UP000694521">
    <property type="component" value="Unplaced"/>
</dbReference>
<evidence type="ECO:0000256" key="8">
    <source>
        <dbReference type="SAM" id="Phobius"/>
    </source>
</evidence>
<evidence type="ECO:0000256" key="2">
    <source>
        <dbReference type="ARBA" id="ARBA00022448"/>
    </source>
</evidence>
<dbReference type="PRINTS" id="PR00176">
    <property type="entry name" value="NANEUSMPORT"/>
</dbReference>
<feature type="transmembrane region" description="Helical" evidence="8">
    <location>
        <begin position="522"/>
        <end position="547"/>
    </location>
</feature>
<feature type="transmembrane region" description="Helical" evidence="8">
    <location>
        <begin position="381"/>
        <end position="408"/>
    </location>
</feature>
<organism evidence="9 10">
    <name type="scientific">Anser cygnoides</name>
    <name type="common">Swan goose</name>
    <dbReference type="NCBI Taxonomy" id="8845"/>
    <lineage>
        <taxon>Eukaryota</taxon>
        <taxon>Metazoa</taxon>
        <taxon>Chordata</taxon>
        <taxon>Craniata</taxon>
        <taxon>Vertebrata</taxon>
        <taxon>Euteleostomi</taxon>
        <taxon>Archelosauria</taxon>
        <taxon>Archosauria</taxon>
        <taxon>Dinosauria</taxon>
        <taxon>Saurischia</taxon>
        <taxon>Theropoda</taxon>
        <taxon>Coelurosauria</taxon>
        <taxon>Aves</taxon>
        <taxon>Neognathae</taxon>
        <taxon>Galloanserae</taxon>
        <taxon>Anseriformes</taxon>
        <taxon>Anatidae</taxon>
        <taxon>Anserinae</taxon>
        <taxon>Anser</taxon>
    </lineage>
</organism>
<evidence type="ECO:0000256" key="5">
    <source>
        <dbReference type="ARBA" id="ARBA00023136"/>
    </source>
</evidence>
<feature type="transmembrane region" description="Helical" evidence="8">
    <location>
        <begin position="553"/>
        <end position="576"/>
    </location>
</feature>
<comment type="subcellular location">
    <subcellularLocation>
        <location evidence="1">Membrane</location>
        <topology evidence="1">Multi-pass membrane protein</topology>
    </subcellularLocation>
</comment>
<name>A0A8B9DS61_ANSCY</name>
<dbReference type="GO" id="GO:0051378">
    <property type="term" value="F:serotonin binding"/>
    <property type="evidence" value="ECO:0007669"/>
    <property type="project" value="TreeGrafter"/>
</dbReference>
<dbReference type="PANTHER" id="PTHR11616">
    <property type="entry name" value="SODIUM/CHLORIDE DEPENDENT TRANSPORTER"/>
    <property type="match status" value="1"/>
</dbReference>
<dbReference type="AlphaFoldDB" id="A0A8B9DS61"/>
<keyword evidence="3 8" id="KW-0812">Transmembrane</keyword>
<dbReference type="GO" id="GO:0098793">
    <property type="term" value="C:presynapse"/>
    <property type="evidence" value="ECO:0007669"/>
    <property type="project" value="GOC"/>
</dbReference>
<dbReference type="InterPro" id="IPR037272">
    <property type="entry name" value="SNS_sf"/>
</dbReference>
<feature type="transmembrane region" description="Helical" evidence="8">
    <location>
        <begin position="597"/>
        <end position="616"/>
    </location>
</feature>
<dbReference type="PANTHER" id="PTHR11616:SF129">
    <property type="entry name" value="TRANSPORTER"/>
    <property type="match status" value="1"/>
</dbReference>
<evidence type="ECO:0000313" key="10">
    <source>
        <dbReference type="Proteomes" id="UP000694521"/>
    </source>
</evidence>
<accession>A0A8B9DS61</accession>
<evidence type="ECO:0000256" key="1">
    <source>
        <dbReference type="ARBA" id="ARBA00004141"/>
    </source>
</evidence>
<sequence length="690" mass="74550">ICHTAKCAPLGAEFGSRGDGDGCGGVGPHTAAPQGTALPPPLLPLIKGQVSLPARSVPWVSSWRWGRAGSLTLPSSDLSSATGKSFPSPSRSARVLQGSPGRQHGGAALPGTCQPPRAGRGSWGQPCAPCAPPGQVEQKNGFPPLGHWICRRSGQRVAVPLHLLPERRGRLPHPLHADGCFRRGAPLLHGAGPGAVPQDGRHPHLEAHLPHLQRHRLCHLHHRPLRLLLLQHHHRLGSLLLLLVLLGHPALGELRQPLEHPQLHQLLREEQRDLDQLLQVPRRGVLYEEGPGDPEVRRSVRCGGDPLAAAPLPLPHLHHRLLQPVERGENLRQGGVGDGHAALPRPPRPAGPRGHPARRLERGALLPAPGLGQAPEHGGFLWVWVDAAAQIFFSLGPGFGVLLALASYNHFHNNCYRDALVTSVVNCLTSFLSGFVIFTVLGYMAEMRDVEVEDVARDKGPSLLFITYPEAIANMVGSTFFAVIFFLMMITLGLDSTFGGLEAVITAVMDEYPQALAKRRELFVLGLITVCFLGSLSTLTYGGAYVVKLLEEFGAGCSILAVVLLETIAVSWFYGIQRFSHDVKAMLGFAPGPFWKVCWAAISPALLAFIVVSSLLEQPPLVLFGYQYPAWSTSVGHLVGASSFVCIPVYMVYKLVWTPGSLKQRLAICVRPEKTARDAQAEAVRMSPVP</sequence>
<evidence type="ECO:0008006" key="11">
    <source>
        <dbReference type="Google" id="ProtNLM"/>
    </source>
</evidence>
<keyword evidence="10" id="KW-1185">Reference proteome</keyword>
<evidence type="ECO:0000256" key="3">
    <source>
        <dbReference type="ARBA" id="ARBA00022692"/>
    </source>
</evidence>
<dbReference type="Ensembl" id="ENSACDT00005013706.1">
    <property type="protein sequence ID" value="ENSACDP00005011400.1"/>
    <property type="gene ID" value="ENSACDG00005008341.1"/>
</dbReference>
<feature type="binding site" evidence="6">
    <location>
        <position position="492"/>
    </location>
    <ligand>
        <name>Na(+)</name>
        <dbReference type="ChEBI" id="CHEBI:29101"/>
        <label>1</label>
    </ligand>
</feature>
<feature type="compositionally biased region" description="Polar residues" evidence="7">
    <location>
        <begin position="72"/>
        <end position="91"/>
    </location>
</feature>
<feature type="binding site" evidence="6">
    <location>
        <position position="496"/>
    </location>
    <ligand>
        <name>Na(+)</name>
        <dbReference type="ChEBI" id="CHEBI:29101"/>
        <label>1</label>
    </ligand>
</feature>
<reference evidence="9" key="1">
    <citation type="submission" date="2025-08" db="UniProtKB">
        <authorList>
            <consortium name="Ensembl"/>
        </authorList>
    </citation>
    <scope>IDENTIFICATION</scope>
</reference>
<evidence type="ECO:0000256" key="6">
    <source>
        <dbReference type="PIRSR" id="PIRSR600175-1"/>
    </source>
</evidence>
<dbReference type="Pfam" id="PF00209">
    <property type="entry name" value="SNF"/>
    <property type="match status" value="1"/>
</dbReference>
<evidence type="ECO:0000313" key="9">
    <source>
        <dbReference type="Ensembl" id="ENSACDP00005011400.1"/>
    </source>
</evidence>
<feature type="transmembrane region" description="Helical" evidence="8">
    <location>
        <begin position="471"/>
        <end position="494"/>
    </location>
</feature>
<dbReference type="SUPFAM" id="SSF161070">
    <property type="entry name" value="SNF-like"/>
    <property type="match status" value="1"/>
</dbReference>
<reference evidence="9" key="2">
    <citation type="submission" date="2025-09" db="UniProtKB">
        <authorList>
            <consortium name="Ensembl"/>
        </authorList>
    </citation>
    <scope>IDENTIFICATION</scope>
</reference>
<keyword evidence="2" id="KW-0813">Transport</keyword>
<keyword evidence="6" id="KW-0479">Metal-binding</keyword>
<dbReference type="GO" id="GO:0046872">
    <property type="term" value="F:metal ion binding"/>
    <property type="evidence" value="ECO:0007669"/>
    <property type="project" value="UniProtKB-KW"/>
</dbReference>
<dbReference type="GO" id="GO:0006865">
    <property type="term" value="P:amino acid transport"/>
    <property type="evidence" value="ECO:0007669"/>
    <property type="project" value="TreeGrafter"/>
</dbReference>
<proteinExistence type="predicted"/>